<proteinExistence type="predicted"/>
<dbReference type="Proteomes" id="UP000019141">
    <property type="component" value="Unassembled WGS sequence"/>
</dbReference>
<protein>
    <submittedName>
        <fullName evidence="2">Uncharacterized protein</fullName>
    </submittedName>
</protein>
<sequence>MTLLPLILLVAGVGTVSIMLDRRLRARQQADPTPEDATSEPEESKGSNDLGHLWATPVHWYNTIMNRQPEDFPQRFRDWVVDASDDSAVKDWLQALSDEGLKAYTKHLSRFCTDMGFELTWLVDQKLEKRDAQLAQTAKQIVLHYCQACQQAASCQEALEAHKQLASLEQNPSGRRNRTFGEKLLAKLVDAELVTTLPTEFLGATAAERQQLIAEAINEASSKDQVTFSRLVREVLYDGYNGTETAEAEASTGDPSANAVSGTEATRSA</sequence>
<gene>
    <name evidence="2" type="ORF">ETSY1_14395</name>
</gene>
<keyword evidence="3" id="KW-1185">Reference proteome</keyword>
<dbReference type="HOGENOM" id="CLU_1033209_0_0_7"/>
<dbReference type="AlphaFoldDB" id="W4LNP6"/>
<feature type="region of interest" description="Disordered" evidence="1">
    <location>
        <begin position="245"/>
        <end position="269"/>
    </location>
</feature>
<evidence type="ECO:0000313" key="3">
    <source>
        <dbReference type="Proteomes" id="UP000019141"/>
    </source>
</evidence>
<feature type="compositionally biased region" description="Polar residues" evidence="1">
    <location>
        <begin position="253"/>
        <end position="269"/>
    </location>
</feature>
<comment type="caution">
    <text evidence="2">The sequence shown here is derived from an EMBL/GenBank/DDBJ whole genome shotgun (WGS) entry which is preliminary data.</text>
</comment>
<evidence type="ECO:0000256" key="1">
    <source>
        <dbReference type="SAM" id="MobiDB-lite"/>
    </source>
</evidence>
<dbReference type="EMBL" id="AZHW01000428">
    <property type="protein sequence ID" value="ETW99597.1"/>
    <property type="molecule type" value="Genomic_DNA"/>
</dbReference>
<organism evidence="2 3">
    <name type="scientific">Entotheonella factor</name>
    <dbReference type="NCBI Taxonomy" id="1429438"/>
    <lineage>
        <taxon>Bacteria</taxon>
        <taxon>Pseudomonadati</taxon>
        <taxon>Nitrospinota/Tectimicrobiota group</taxon>
        <taxon>Candidatus Tectimicrobiota</taxon>
        <taxon>Candidatus Entotheonellia</taxon>
        <taxon>Candidatus Entotheonellales</taxon>
        <taxon>Candidatus Entotheonellaceae</taxon>
        <taxon>Candidatus Entotheonella</taxon>
    </lineage>
</organism>
<name>W4LNP6_ENTF1</name>
<feature type="region of interest" description="Disordered" evidence="1">
    <location>
        <begin position="27"/>
        <end position="51"/>
    </location>
</feature>
<evidence type="ECO:0000313" key="2">
    <source>
        <dbReference type="EMBL" id="ETW99597.1"/>
    </source>
</evidence>
<reference evidence="2 3" key="1">
    <citation type="journal article" date="2014" name="Nature">
        <title>An environmental bacterial taxon with a large and distinct metabolic repertoire.</title>
        <authorList>
            <person name="Wilson M.C."/>
            <person name="Mori T."/>
            <person name="Ruckert C."/>
            <person name="Uria A.R."/>
            <person name="Helf M.J."/>
            <person name="Takada K."/>
            <person name="Gernert C."/>
            <person name="Steffens U.A."/>
            <person name="Heycke N."/>
            <person name="Schmitt S."/>
            <person name="Rinke C."/>
            <person name="Helfrich E.J."/>
            <person name="Brachmann A.O."/>
            <person name="Gurgui C."/>
            <person name="Wakimoto T."/>
            <person name="Kracht M."/>
            <person name="Crusemann M."/>
            <person name="Hentschel U."/>
            <person name="Abe I."/>
            <person name="Matsunaga S."/>
            <person name="Kalinowski J."/>
            <person name="Takeyama H."/>
            <person name="Piel J."/>
        </authorList>
    </citation>
    <scope>NUCLEOTIDE SEQUENCE [LARGE SCALE GENOMIC DNA]</scope>
    <source>
        <strain evidence="3">TSY1</strain>
    </source>
</reference>
<accession>W4LNP6</accession>